<accession>A0A2U2AM44</accession>
<evidence type="ECO:0000256" key="4">
    <source>
        <dbReference type="ARBA" id="ARBA00022729"/>
    </source>
</evidence>
<evidence type="ECO:0000259" key="7">
    <source>
        <dbReference type="Pfam" id="PF13505"/>
    </source>
</evidence>
<evidence type="ECO:0000256" key="2">
    <source>
        <dbReference type="ARBA" id="ARBA00022452"/>
    </source>
</evidence>
<dbReference type="RefSeq" id="WP_109235493.1">
    <property type="nucleotide sequence ID" value="NZ_BMXZ01000001.1"/>
</dbReference>
<dbReference type="InterPro" id="IPR027385">
    <property type="entry name" value="Beta-barrel_OMP"/>
</dbReference>
<evidence type="ECO:0000256" key="1">
    <source>
        <dbReference type="ARBA" id="ARBA00004571"/>
    </source>
</evidence>
<keyword evidence="4 6" id="KW-0732">Signal</keyword>
<dbReference type="Proteomes" id="UP000244948">
    <property type="component" value="Unassembled WGS sequence"/>
</dbReference>
<name>A0A2U2AM44_9GAMM</name>
<evidence type="ECO:0000256" key="6">
    <source>
        <dbReference type="SAM" id="SignalP"/>
    </source>
</evidence>
<feature type="chain" id="PRO_5015489727" description="Outer membrane protein beta-barrel domain-containing protein" evidence="6">
    <location>
        <begin position="22"/>
        <end position="206"/>
    </location>
</feature>
<keyword evidence="2" id="KW-1134">Transmembrane beta strand</keyword>
<reference evidence="8 9" key="1">
    <citation type="journal article" date="2018" name="Genome Announc.">
        <title>Ignatzschineria cameli sp. nov., isolated from necrotic foot tissue of dromedaries (Camelus dromedarius) and associated maggots (Wohlfahrtia species) in Dubai.</title>
        <authorList>
            <person name="Tsang C.C."/>
            <person name="Tang J.Y."/>
            <person name="Fong J.Y."/>
            <person name="Kinne J."/>
            <person name="Lee H.H."/>
            <person name="Joseph M."/>
            <person name="Jose S."/>
            <person name="Schuster R.K."/>
            <person name="Tang Y."/>
            <person name="Sivakumar S."/>
            <person name="Chen J.H."/>
            <person name="Teng J.L."/>
            <person name="Lau S.K."/>
            <person name="Wernery U."/>
            <person name="Woo P.C."/>
        </authorList>
    </citation>
    <scope>NUCLEOTIDE SEQUENCE [LARGE SCALE GENOMIC DNA]</scope>
    <source>
        <strain evidence="8 9">KCTC 22643</strain>
    </source>
</reference>
<dbReference type="PANTHER" id="PTHR35892">
    <property type="entry name" value="OUTER MEMBRANE PROTEIN PAGN-RELATED"/>
    <property type="match status" value="1"/>
</dbReference>
<dbReference type="SUPFAM" id="SSF56925">
    <property type="entry name" value="OMPA-like"/>
    <property type="match status" value="1"/>
</dbReference>
<dbReference type="Pfam" id="PF13505">
    <property type="entry name" value="OMP_b-brl"/>
    <property type="match status" value="1"/>
</dbReference>
<protein>
    <recommendedName>
        <fullName evidence="7">Outer membrane protein beta-barrel domain-containing protein</fullName>
    </recommendedName>
</protein>
<comment type="subcellular location">
    <subcellularLocation>
        <location evidence="1">Cell outer membrane</location>
        <topology evidence="1">Multi-pass membrane protein</topology>
    </subcellularLocation>
</comment>
<dbReference type="EMBL" id="QEWR01000002">
    <property type="protein sequence ID" value="PWD84293.1"/>
    <property type="molecule type" value="Genomic_DNA"/>
</dbReference>
<dbReference type="InterPro" id="IPR051723">
    <property type="entry name" value="Bact_OM_Invasion-Related"/>
</dbReference>
<evidence type="ECO:0000256" key="5">
    <source>
        <dbReference type="ARBA" id="ARBA00023136"/>
    </source>
</evidence>
<dbReference type="InterPro" id="IPR011250">
    <property type="entry name" value="OMP/PagP_B-barrel"/>
</dbReference>
<dbReference type="Gene3D" id="2.40.160.20">
    <property type="match status" value="1"/>
</dbReference>
<evidence type="ECO:0000313" key="9">
    <source>
        <dbReference type="Proteomes" id="UP000244948"/>
    </source>
</evidence>
<dbReference type="GO" id="GO:0009279">
    <property type="term" value="C:cell outer membrane"/>
    <property type="evidence" value="ECO:0007669"/>
    <property type="project" value="UniProtKB-SubCell"/>
</dbReference>
<comment type="caution">
    <text evidence="8">The sequence shown here is derived from an EMBL/GenBank/DDBJ whole genome shotgun (WGS) entry which is preliminary data.</text>
</comment>
<feature type="signal peptide" evidence="6">
    <location>
        <begin position="1"/>
        <end position="21"/>
    </location>
</feature>
<feature type="domain" description="Outer membrane protein beta-barrel" evidence="7">
    <location>
        <begin position="8"/>
        <end position="206"/>
    </location>
</feature>
<proteinExistence type="predicted"/>
<evidence type="ECO:0000256" key="3">
    <source>
        <dbReference type="ARBA" id="ARBA00022692"/>
    </source>
</evidence>
<gene>
    <name evidence="8" type="ORF">DC082_01765</name>
</gene>
<sequence>MKRLLMASVISAMALSSFSMAQGFDQYISAKGVWSYATDKFELTDSDSFKKSKGVAGLRIAYGLSIPLLEDTLRTELEYGYNGKVKFTIDGDSSEMKSQSVMLNAYYDFNTGTEWTPYIGAGLGYARLKNEFSNPAEDQYTSKSKGNFAWNVSAGTAYAINRDVAVDLSYRFTDYGKVNHDDHRYFDVKKSKQRANELNLGIRYSF</sequence>
<keyword evidence="5" id="KW-0472">Membrane</keyword>
<keyword evidence="9" id="KW-1185">Reference proteome</keyword>
<dbReference type="PANTHER" id="PTHR35892:SF2">
    <property type="entry name" value="OUTER MEMBRANE PROTEIN PAGN"/>
    <property type="match status" value="1"/>
</dbReference>
<evidence type="ECO:0000313" key="8">
    <source>
        <dbReference type="EMBL" id="PWD84293.1"/>
    </source>
</evidence>
<keyword evidence="3" id="KW-0812">Transmembrane</keyword>
<organism evidence="8 9">
    <name type="scientific">Ignatzschineria indica</name>
    <dbReference type="NCBI Taxonomy" id="472583"/>
    <lineage>
        <taxon>Bacteria</taxon>
        <taxon>Pseudomonadati</taxon>
        <taxon>Pseudomonadota</taxon>
        <taxon>Gammaproteobacteria</taxon>
        <taxon>Cardiobacteriales</taxon>
        <taxon>Ignatzschineriaceae</taxon>
        <taxon>Ignatzschineria</taxon>
    </lineage>
</organism>
<dbReference type="AlphaFoldDB" id="A0A2U2AM44"/>